<dbReference type="PANTHER" id="PTHR46889">
    <property type="entry name" value="TRANSPOSASE INSF FOR INSERTION SEQUENCE IS3B-RELATED"/>
    <property type="match status" value="1"/>
</dbReference>
<gene>
    <name evidence="3" type="ORF">GCM10009775_31950</name>
</gene>
<dbReference type="Pfam" id="PF00665">
    <property type="entry name" value="rve"/>
    <property type="match status" value="1"/>
</dbReference>
<reference evidence="3 4" key="1">
    <citation type="journal article" date="2019" name="Int. J. Syst. Evol. Microbiol.">
        <title>The Global Catalogue of Microorganisms (GCM) 10K type strain sequencing project: providing services to taxonomists for standard genome sequencing and annotation.</title>
        <authorList>
            <consortium name="The Broad Institute Genomics Platform"/>
            <consortium name="The Broad Institute Genome Sequencing Center for Infectious Disease"/>
            <person name="Wu L."/>
            <person name="Ma J."/>
        </authorList>
    </citation>
    <scope>NUCLEOTIDE SEQUENCE [LARGE SCALE GENOMIC DNA]</scope>
    <source>
        <strain evidence="3 4">JCM 14900</strain>
    </source>
</reference>
<dbReference type="InterPro" id="IPR050900">
    <property type="entry name" value="Transposase_IS3/IS150/IS904"/>
</dbReference>
<evidence type="ECO:0000313" key="3">
    <source>
        <dbReference type="EMBL" id="GAA1937548.1"/>
    </source>
</evidence>
<dbReference type="EMBL" id="BAAAOF010000008">
    <property type="protein sequence ID" value="GAA1937548.1"/>
    <property type="molecule type" value="Genomic_DNA"/>
</dbReference>
<accession>A0ABN2PY61</accession>
<dbReference type="InterPro" id="IPR036397">
    <property type="entry name" value="RNaseH_sf"/>
</dbReference>
<dbReference type="NCBIfam" id="NF033516">
    <property type="entry name" value="transpos_IS3"/>
    <property type="match status" value="1"/>
</dbReference>
<sequence length="231" mass="26209">MVVQFIDDHRDRFGVEPICRVLTAHAVPIAPSGYYAFKKRPVSARAVTDAELVVQIERVFWDRKLGRGISGVRKVWRLLRRDGVVVARCTVERLMRQQGLRGIRRGKQFITTRPDTASTRPPDHVHRDFTADRPNQLWVVDFTYVPTWSGMAFTAFVTDVYSRRIVGWRTMDRMPTALPLDALEMALWVRDRAGQDVTGLIQHSDAGSQYTAIRYAERLADAGAIASIGRG</sequence>
<dbReference type="InterPro" id="IPR012337">
    <property type="entry name" value="RNaseH-like_sf"/>
</dbReference>
<organism evidence="3 4">
    <name type="scientific">Microbacterium aoyamense</name>
    <dbReference type="NCBI Taxonomy" id="344166"/>
    <lineage>
        <taxon>Bacteria</taxon>
        <taxon>Bacillati</taxon>
        <taxon>Actinomycetota</taxon>
        <taxon>Actinomycetes</taxon>
        <taxon>Micrococcales</taxon>
        <taxon>Microbacteriaceae</taxon>
        <taxon>Microbacterium</taxon>
    </lineage>
</organism>
<evidence type="ECO:0000256" key="1">
    <source>
        <dbReference type="ARBA" id="ARBA00002286"/>
    </source>
</evidence>
<keyword evidence="4" id="KW-1185">Reference proteome</keyword>
<proteinExistence type="predicted"/>
<comment type="function">
    <text evidence="1">Involved in the transposition of the insertion sequence.</text>
</comment>
<dbReference type="InterPro" id="IPR048020">
    <property type="entry name" value="Transpos_IS3"/>
</dbReference>
<evidence type="ECO:0000259" key="2">
    <source>
        <dbReference type="PROSITE" id="PS50994"/>
    </source>
</evidence>
<dbReference type="Proteomes" id="UP001501343">
    <property type="component" value="Unassembled WGS sequence"/>
</dbReference>
<dbReference type="SUPFAM" id="SSF53098">
    <property type="entry name" value="Ribonuclease H-like"/>
    <property type="match status" value="1"/>
</dbReference>
<dbReference type="Pfam" id="PF13276">
    <property type="entry name" value="HTH_21"/>
    <property type="match status" value="1"/>
</dbReference>
<dbReference type="InterPro" id="IPR025948">
    <property type="entry name" value="HTH-like_dom"/>
</dbReference>
<dbReference type="InterPro" id="IPR001584">
    <property type="entry name" value="Integrase_cat-core"/>
</dbReference>
<dbReference type="Gene3D" id="3.30.420.10">
    <property type="entry name" value="Ribonuclease H-like superfamily/Ribonuclease H"/>
    <property type="match status" value="1"/>
</dbReference>
<name>A0ABN2PY61_9MICO</name>
<evidence type="ECO:0000313" key="4">
    <source>
        <dbReference type="Proteomes" id="UP001501343"/>
    </source>
</evidence>
<protein>
    <recommendedName>
        <fullName evidence="2">Integrase catalytic domain-containing protein</fullName>
    </recommendedName>
</protein>
<dbReference type="PROSITE" id="PS50994">
    <property type="entry name" value="INTEGRASE"/>
    <property type="match status" value="1"/>
</dbReference>
<feature type="domain" description="Integrase catalytic" evidence="2">
    <location>
        <begin position="130"/>
        <end position="231"/>
    </location>
</feature>
<dbReference type="PANTHER" id="PTHR46889:SF4">
    <property type="entry name" value="TRANSPOSASE INSO FOR INSERTION SEQUENCE ELEMENT IS911B-RELATED"/>
    <property type="match status" value="1"/>
</dbReference>
<comment type="caution">
    <text evidence="3">The sequence shown here is derived from an EMBL/GenBank/DDBJ whole genome shotgun (WGS) entry which is preliminary data.</text>
</comment>